<dbReference type="InterPro" id="IPR043136">
    <property type="entry name" value="B30.2/SPRY_sf"/>
</dbReference>
<dbReference type="AlphaFoldDB" id="A0A401P9D6"/>
<evidence type="ECO:0000256" key="1">
    <source>
        <dbReference type="SAM" id="Coils"/>
    </source>
</evidence>
<dbReference type="PANTHER" id="PTHR24103">
    <property type="entry name" value="E3 UBIQUITIN-PROTEIN LIGASE TRIM"/>
    <property type="match status" value="1"/>
</dbReference>
<dbReference type="FunFam" id="2.60.120.920:FF:000004">
    <property type="entry name" value="Butyrophilin subfamily 1 member A1"/>
    <property type="match status" value="1"/>
</dbReference>
<keyword evidence="4" id="KW-1185">Reference proteome</keyword>
<dbReference type="InterPro" id="IPR001870">
    <property type="entry name" value="B30.2/SPRY"/>
</dbReference>
<proteinExistence type="predicted"/>
<dbReference type="OrthoDB" id="128536at2759"/>
<protein>
    <recommendedName>
        <fullName evidence="2">B30.2/SPRY domain-containing protein</fullName>
    </recommendedName>
</protein>
<dbReference type="STRING" id="75743.A0A401P9D6"/>
<dbReference type="CDD" id="cd13733">
    <property type="entry name" value="SPRY_PRY_C-I_1"/>
    <property type="match status" value="1"/>
</dbReference>
<dbReference type="InterPro" id="IPR003877">
    <property type="entry name" value="SPRY_dom"/>
</dbReference>
<evidence type="ECO:0000313" key="3">
    <source>
        <dbReference type="EMBL" id="GCB69739.1"/>
    </source>
</evidence>
<comment type="caution">
    <text evidence="3">The sequence shown here is derived from an EMBL/GenBank/DDBJ whole genome shotgun (WGS) entry which is preliminary data.</text>
</comment>
<gene>
    <name evidence="3" type="ORF">scyTo_0012478</name>
</gene>
<accession>A0A401P9D6</accession>
<dbReference type="OMA" id="KPANGYW"/>
<sequence length="303" mass="34541">MAESLEQNIAAEFTTLHQFLNDEEELMKGKLKEDVERLSRLLRENLQRVTEKRASIECTILEIQQRLNVQETAFLADVKSLIERSYVKFKKPAEIPLNLLLGEFGGPLQFIVWRRMLSVISPVPAALTLEPNTAHPELLISEDLRSVRLSNTWQELPDNPERFDDCVSVLSAQGFEAGRHYWQVEVGSKTMWDVGLAKESVSRKGNIILSPEDGFWTIWLRNGNEYEALSTPSAFLSLRAKPKTIGVFLDYEKGQVSFYNADDMSIIYTFTDTFNEKLFPYFSPGESDGGKNAEPLKLCLLRL</sequence>
<dbReference type="InterPro" id="IPR006574">
    <property type="entry name" value="PRY"/>
</dbReference>
<keyword evidence="1" id="KW-0175">Coiled coil</keyword>
<feature type="coiled-coil region" evidence="1">
    <location>
        <begin position="21"/>
        <end position="52"/>
    </location>
</feature>
<reference evidence="3 4" key="1">
    <citation type="journal article" date="2018" name="Nat. Ecol. Evol.">
        <title>Shark genomes provide insights into elasmobranch evolution and the origin of vertebrates.</title>
        <authorList>
            <person name="Hara Y"/>
            <person name="Yamaguchi K"/>
            <person name="Onimaru K"/>
            <person name="Kadota M"/>
            <person name="Koyanagi M"/>
            <person name="Keeley SD"/>
            <person name="Tatsumi K"/>
            <person name="Tanaka K"/>
            <person name="Motone F"/>
            <person name="Kageyama Y"/>
            <person name="Nozu R"/>
            <person name="Adachi N"/>
            <person name="Nishimura O"/>
            <person name="Nakagawa R"/>
            <person name="Tanegashima C"/>
            <person name="Kiyatake I"/>
            <person name="Matsumoto R"/>
            <person name="Murakumo K"/>
            <person name="Nishida K"/>
            <person name="Terakita A"/>
            <person name="Kuratani S"/>
            <person name="Sato K"/>
            <person name="Hyodo S Kuraku.S."/>
        </authorList>
    </citation>
    <scope>NUCLEOTIDE SEQUENCE [LARGE SCALE GENOMIC DNA]</scope>
</reference>
<dbReference type="PRINTS" id="PR01407">
    <property type="entry name" value="BUTYPHLNCDUF"/>
</dbReference>
<dbReference type="InterPro" id="IPR050143">
    <property type="entry name" value="TRIM/RBCC"/>
</dbReference>
<dbReference type="SMART" id="SM00449">
    <property type="entry name" value="SPRY"/>
    <property type="match status" value="1"/>
</dbReference>
<dbReference type="Proteomes" id="UP000288216">
    <property type="component" value="Unassembled WGS sequence"/>
</dbReference>
<dbReference type="SMART" id="SM00589">
    <property type="entry name" value="PRY"/>
    <property type="match status" value="1"/>
</dbReference>
<name>A0A401P9D6_SCYTO</name>
<dbReference type="SUPFAM" id="SSF49899">
    <property type="entry name" value="Concanavalin A-like lectins/glucanases"/>
    <property type="match status" value="1"/>
</dbReference>
<evidence type="ECO:0000313" key="4">
    <source>
        <dbReference type="Proteomes" id="UP000288216"/>
    </source>
</evidence>
<dbReference type="PROSITE" id="PS50188">
    <property type="entry name" value="B302_SPRY"/>
    <property type="match status" value="1"/>
</dbReference>
<dbReference type="InterPro" id="IPR003879">
    <property type="entry name" value="Butyrophylin_SPRY"/>
</dbReference>
<evidence type="ECO:0000259" key="2">
    <source>
        <dbReference type="PROSITE" id="PS50188"/>
    </source>
</evidence>
<dbReference type="InterPro" id="IPR013320">
    <property type="entry name" value="ConA-like_dom_sf"/>
</dbReference>
<feature type="domain" description="B30.2/SPRY" evidence="2">
    <location>
        <begin position="107"/>
        <end position="303"/>
    </location>
</feature>
<dbReference type="Gene3D" id="2.60.120.920">
    <property type="match status" value="1"/>
</dbReference>
<dbReference type="Pfam" id="PF13765">
    <property type="entry name" value="PRY"/>
    <property type="match status" value="1"/>
</dbReference>
<dbReference type="EMBL" id="BFAA01006037">
    <property type="protein sequence ID" value="GCB69739.1"/>
    <property type="molecule type" value="Genomic_DNA"/>
</dbReference>
<organism evidence="3 4">
    <name type="scientific">Scyliorhinus torazame</name>
    <name type="common">Cloudy catshark</name>
    <name type="synonym">Catulus torazame</name>
    <dbReference type="NCBI Taxonomy" id="75743"/>
    <lineage>
        <taxon>Eukaryota</taxon>
        <taxon>Metazoa</taxon>
        <taxon>Chordata</taxon>
        <taxon>Craniata</taxon>
        <taxon>Vertebrata</taxon>
        <taxon>Chondrichthyes</taxon>
        <taxon>Elasmobranchii</taxon>
        <taxon>Galeomorphii</taxon>
        <taxon>Galeoidea</taxon>
        <taxon>Carcharhiniformes</taxon>
        <taxon>Scyliorhinidae</taxon>
        <taxon>Scyliorhinus</taxon>
    </lineage>
</organism>
<dbReference type="Pfam" id="PF00622">
    <property type="entry name" value="SPRY"/>
    <property type="match status" value="1"/>
</dbReference>